<gene>
    <name evidence="2" type="ORF">CPB83DRAFT_309370</name>
</gene>
<proteinExistence type="predicted"/>
<feature type="region of interest" description="Disordered" evidence="1">
    <location>
        <begin position="268"/>
        <end position="298"/>
    </location>
</feature>
<reference evidence="2" key="1">
    <citation type="submission" date="2020-11" db="EMBL/GenBank/DDBJ databases">
        <authorList>
            <consortium name="DOE Joint Genome Institute"/>
            <person name="Ahrendt S."/>
            <person name="Riley R."/>
            <person name="Andreopoulos W."/>
            <person name="Labutti K."/>
            <person name="Pangilinan J."/>
            <person name="Ruiz-Duenas F.J."/>
            <person name="Barrasa J.M."/>
            <person name="Sanchez-Garcia M."/>
            <person name="Camarero S."/>
            <person name="Miyauchi S."/>
            <person name="Serrano A."/>
            <person name="Linde D."/>
            <person name="Babiker R."/>
            <person name="Drula E."/>
            <person name="Ayuso-Fernandez I."/>
            <person name="Pacheco R."/>
            <person name="Padilla G."/>
            <person name="Ferreira P."/>
            <person name="Barriuso J."/>
            <person name="Kellner H."/>
            <person name="Castanera R."/>
            <person name="Alfaro M."/>
            <person name="Ramirez L."/>
            <person name="Pisabarro A.G."/>
            <person name="Kuo A."/>
            <person name="Tritt A."/>
            <person name="Lipzen A."/>
            <person name="He G."/>
            <person name="Yan M."/>
            <person name="Ng V."/>
            <person name="Cullen D."/>
            <person name="Martin F."/>
            <person name="Rosso M.-N."/>
            <person name="Henrissat B."/>
            <person name="Hibbett D."/>
            <person name="Martinez A.T."/>
            <person name="Grigoriev I.V."/>
        </authorList>
    </citation>
    <scope>NUCLEOTIDE SEQUENCE</scope>
    <source>
        <strain evidence="2">CBS 506.95</strain>
    </source>
</reference>
<dbReference type="OrthoDB" id="2571149at2759"/>
<comment type="caution">
    <text evidence="2">The sequence shown here is derived from an EMBL/GenBank/DDBJ whole genome shotgun (WGS) entry which is preliminary data.</text>
</comment>
<evidence type="ECO:0000256" key="1">
    <source>
        <dbReference type="SAM" id="MobiDB-lite"/>
    </source>
</evidence>
<dbReference type="AlphaFoldDB" id="A0A9P6JQM1"/>
<evidence type="ECO:0000313" key="2">
    <source>
        <dbReference type="EMBL" id="KAF9528710.1"/>
    </source>
</evidence>
<dbReference type="EMBL" id="MU157851">
    <property type="protein sequence ID" value="KAF9528710.1"/>
    <property type="molecule type" value="Genomic_DNA"/>
</dbReference>
<name>A0A9P6JQM1_9AGAR</name>
<evidence type="ECO:0000313" key="3">
    <source>
        <dbReference type="Proteomes" id="UP000807306"/>
    </source>
</evidence>
<organism evidence="2 3">
    <name type="scientific">Crepidotus variabilis</name>
    <dbReference type="NCBI Taxonomy" id="179855"/>
    <lineage>
        <taxon>Eukaryota</taxon>
        <taxon>Fungi</taxon>
        <taxon>Dikarya</taxon>
        <taxon>Basidiomycota</taxon>
        <taxon>Agaricomycotina</taxon>
        <taxon>Agaricomycetes</taxon>
        <taxon>Agaricomycetidae</taxon>
        <taxon>Agaricales</taxon>
        <taxon>Agaricineae</taxon>
        <taxon>Crepidotaceae</taxon>
        <taxon>Crepidotus</taxon>
    </lineage>
</organism>
<feature type="compositionally biased region" description="Basic and acidic residues" evidence="1">
    <location>
        <begin position="268"/>
        <end position="282"/>
    </location>
</feature>
<dbReference type="Proteomes" id="UP000807306">
    <property type="component" value="Unassembled WGS sequence"/>
</dbReference>
<accession>A0A9P6JQM1</accession>
<protein>
    <submittedName>
        <fullName evidence="2">Uncharacterized protein</fullName>
    </submittedName>
</protein>
<keyword evidence="3" id="KW-1185">Reference proteome</keyword>
<sequence length="377" mass="44417">MTGELMPQSVAFRANLAQLVSRLRRVRSRTPFFRLAAHRIPTLWSLYRGLLRASPTEPVKFRVRALFRLNQHLTGIEKTKEKLLLGYKWLEFFQKAQGGNPHCQLVMERYSRLIEEKRAKADLKRILKGELENQLRMRTQPIYTGGFIRPTMFHGPLPRMKPQPEHISMTIRNRIRAREKRITRQAEMQHALRDLELEREFEEGLLREANGNLVSLFSPDQVFNEWTRPIHTAVQDAVEKEIREIKRINTPFSPEMFEKILEARREKVRNKTREKERERRGELTSSAIRRLRRGPPAHVLERMTPKQRAMDKIARSGIEVGYVALVKSRLGMKLKDPDTALEQGQKVNQHLLDEARDVIRKENDRRMREEAKSWVGE</sequence>